<keyword evidence="3" id="KW-1185">Reference proteome</keyword>
<organism evidence="2 3">
    <name type="scientific">Diversispora epigaea</name>
    <dbReference type="NCBI Taxonomy" id="1348612"/>
    <lineage>
        <taxon>Eukaryota</taxon>
        <taxon>Fungi</taxon>
        <taxon>Fungi incertae sedis</taxon>
        <taxon>Mucoromycota</taxon>
        <taxon>Glomeromycotina</taxon>
        <taxon>Glomeromycetes</taxon>
        <taxon>Diversisporales</taxon>
        <taxon>Diversisporaceae</taxon>
        <taxon>Diversispora</taxon>
    </lineage>
</organism>
<dbReference type="Gene3D" id="1.10.510.10">
    <property type="entry name" value="Transferase(Phosphotransferase) domain 1"/>
    <property type="match status" value="1"/>
</dbReference>
<dbReference type="Pfam" id="PF08238">
    <property type="entry name" value="Sel1"/>
    <property type="match status" value="13"/>
</dbReference>
<reference evidence="2 3" key="1">
    <citation type="submission" date="2018-08" db="EMBL/GenBank/DDBJ databases">
        <title>Genome and evolution of the arbuscular mycorrhizal fungus Diversispora epigaea (formerly Glomus versiforme) and its bacterial endosymbionts.</title>
        <authorList>
            <person name="Sun X."/>
            <person name="Fei Z."/>
            <person name="Harrison M."/>
        </authorList>
    </citation>
    <scope>NUCLEOTIDE SEQUENCE [LARGE SCALE GENOMIC DNA]</scope>
    <source>
        <strain evidence="2 3">IT104</strain>
    </source>
</reference>
<dbReference type="PROSITE" id="PS50011">
    <property type="entry name" value="PROTEIN_KINASE_DOM"/>
    <property type="match status" value="1"/>
</dbReference>
<proteinExistence type="predicted"/>
<accession>A0A397GBI1</accession>
<evidence type="ECO:0000313" key="2">
    <source>
        <dbReference type="EMBL" id="RHZ46766.1"/>
    </source>
</evidence>
<feature type="domain" description="Protein kinase" evidence="1">
    <location>
        <begin position="614"/>
        <end position="879"/>
    </location>
</feature>
<dbReference type="PANTHER" id="PTHR43628:SF1">
    <property type="entry name" value="CHITIN SYNTHASE REGULATORY FACTOR 2-RELATED"/>
    <property type="match status" value="1"/>
</dbReference>
<dbReference type="AlphaFoldDB" id="A0A397GBI1"/>
<dbReference type="SUPFAM" id="SSF81901">
    <property type="entry name" value="HCP-like"/>
    <property type="match status" value="3"/>
</dbReference>
<dbReference type="STRING" id="1348612.A0A397GBI1"/>
<dbReference type="SMART" id="SM00671">
    <property type="entry name" value="SEL1"/>
    <property type="match status" value="13"/>
</dbReference>
<dbReference type="InterPro" id="IPR006597">
    <property type="entry name" value="Sel1-like"/>
</dbReference>
<evidence type="ECO:0000259" key="1">
    <source>
        <dbReference type="PROSITE" id="PS50011"/>
    </source>
</evidence>
<dbReference type="InterPro" id="IPR052945">
    <property type="entry name" value="Mitotic_Regulator"/>
</dbReference>
<dbReference type="SUPFAM" id="SSF56112">
    <property type="entry name" value="Protein kinase-like (PK-like)"/>
    <property type="match status" value="1"/>
</dbReference>
<sequence length="1055" mass="120488">MENIQYNEILITKDFEKLFQWYLKSAEGGNSDGQNNLGYCYQFGIGTTKDEEKAFQWYLKSAEGGNSDGQNNLGYCYQFGIGTTKDEEKAFQWYLKSAEGGNSDGQNNLGYCYQFGIGTTKDEEKAFQWYLKSAEGGNSDGQNNLGYCYEKGIGTTKDEEKAFQWYLKSADGENITGQYNLGDCYNYGIGTTKDEEKAFQWNLKSAEGGNNLGRCNENGIGTTKDDEKAFQWYLKSAEGGSSDGQNILGYCYRNGIGTTKNEKKAFQWYLKSAEGGNSDGQNNLGYCYQFGIGTTKDEEKAFQWYLKSAEGGNSDGQNNLGYCYQFGIGTTKDEEKAFQWYLKSAEGGNSDGQNNLGYCYEKGIGSTKDEEKAFQWYLKSAEGGNITGQNSLGYCYRHGIGTTKDEGKAFQWYLKSAEGGNSDGQNNLGYCYEKGIGTTKDEEKAFQWYLKSADGENITGQYNLGDCYNYGIGTTKDEEKTFQWYMKSAEGGNKYGQSSVEYLYRNEVISKFKKNKFKLIQGTKNDDNICCICWKENGCSKICKKYFQNFSRCHDCGNLKIQKNVCLNCKLIEMNYLSKWTSGNYEVDKIIQMSQLDENANEWEIWRWIDYSKFKDIEYLAKGGFGSVWKAEWIDMPEELFGFYNSNQVALKKLKNSQQISSEFLKELIVNFHCRDKYVLPIVGITQDPKTKEYAIVLRYMKNGNLKTYLQQNKILPWKERLWLLNSFIRGLKTIHSKGFIHRDLHPGNLMITEAHDNSKFIRLGDLGLCRPVNEIVPSGTYGVLPYIAPEVMNKNEYTQASDIYSVGIIMWVISSGKMPFEGELYDPELAVAIFNGYRPKINKGTPQCYVELMEKCWHNDPSERPSAEIIFNIFEEWIRDLDETTESALMFLNADQEMQKGDSVSFYSKSTWSETHFISKPLMQHSSAIHKSKLDINKYIGVHSKIFPYDFDKLTSGNNTIDKLIQVAQLNADNYLKIAIRLKIMSKNVSNLWNYTRSRNKRIYYAGDFKDPFSTSISDFDLIKLIGQNTKNPERDKFLLAHTFPEEFSGDAYS</sequence>
<comment type="caution">
    <text evidence="2">The sequence shown here is derived from an EMBL/GenBank/DDBJ whole genome shotgun (WGS) entry which is preliminary data.</text>
</comment>
<dbReference type="GO" id="GO:0004672">
    <property type="term" value="F:protein kinase activity"/>
    <property type="evidence" value="ECO:0007669"/>
    <property type="project" value="InterPro"/>
</dbReference>
<dbReference type="Pfam" id="PF07714">
    <property type="entry name" value="PK_Tyr_Ser-Thr"/>
    <property type="match status" value="1"/>
</dbReference>
<dbReference type="InterPro" id="IPR011990">
    <property type="entry name" value="TPR-like_helical_dom_sf"/>
</dbReference>
<dbReference type="GO" id="GO:0005524">
    <property type="term" value="F:ATP binding"/>
    <property type="evidence" value="ECO:0007669"/>
    <property type="project" value="InterPro"/>
</dbReference>
<protein>
    <recommendedName>
        <fullName evidence="1">Protein kinase domain-containing protein</fullName>
    </recommendedName>
</protein>
<name>A0A397GBI1_9GLOM</name>
<dbReference type="Proteomes" id="UP000266861">
    <property type="component" value="Unassembled WGS sequence"/>
</dbReference>
<dbReference type="InterPro" id="IPR001245">
    <property type="entry name" value="Ser-Thr/Tyr_kinase_cat_dom"/>
</dbReference>
<dbReference type="EMBL" id="PQFF01000504">
    <property type="protein sequence ID" value="RHZ46766.1"/>
    <property type="molecule type" value="Genomic_DNA"/>
</dbReference>
<dbReference type="InterPro" id="IPR000719">
    <property type="entry name" value="Prot_kinase_dom"/>
</dbReference>
<dbReference type="Gene3D" id="1.25.40.10">
    <property type="entry name" value="Tetratricopeptide repeat domain"/>
    <property type="match status" value="2"/>
</dbReference>
<gene>
    <name evidence="2" type="ORF">Glove_606g85</name>
</gene>
<evidence type="ECO:0000313" key="3">
    <source>
        <dbReference type="Proteomes" id="UP000266861"/>
    </source>
</evidence>
<dbReference type="InterPro" id="IPR011009">
    <property type="entry name" value="Kinase-like_dom_sf"/>
</dbReference>
<dbReference type="PRINTS" id="PR00109">
    <property type="entry name" value="TYRKINASE"/>
</dbReference>
<dbReference type="PANTHER" id="PTHR43628">
    <property type="entry name" value="ACTIVATOR OF C KINASE PROTEIN 1-RELATED"/>
    <property type="match status" value="1"/>
</dbReference>